<name>F0XXZ9_AURAN</name>
<dbReference type="PROSITE" id="PS51450">
    <property type="entry name" value="LRR"/>
    <property type="match status" value="1"/>
</dbReference>
<keyword evidence="2" id="KW-0433">Leucine-rich repeat</keyword>
<dbReference type="InterPro" id="IPR050576">
    <property type="entry name" value="Cilia_flagella_integrity"/>
</dbReference>
<comment type="subcellular location">
    <subcellularLocation>
        <location evidence="1">Cell projection</location>
        <location evidence="1">Cilium</location>
    </subcellularLocation>
</comment>
<dbReference type="KEGG" id="aaf:AURANDRAFT_20477"/>
<dbReference type="RefSeq" id="XP_009033326.1">
    <property type="nucleotide sequence ID" value="XM_009035078.1"/>
</dbReference>
<evidence type="ECO:0008006" key="8">
    <source>
        <dbReference type="Google" id="ProtNLM"/>
    </source>
</evidence>
<dbReference type="InterPro" id="IPR001611">
    <property type="entry name" value="Leu-rich_rpt"/>
</dbReference>
<evidence type="ECO:0000256" key="5">
    <source>
        <dbReference type="ARBA" id="ARBA00023273"/>
    </source>
</evidence>
<organism evidence="7">
    <name type="scientific">Aureococcus anophagefferens</name>
    <name type="common">Harmful bloom alga</name>
    <dbReference type="NCBI Taxonomy" id="44056"/>
    <lineage>
        <taxon>Eukaryota</taxon>
        <taxon>Sar</taxon>
        <taxon>Stramenopiles</taxon>
        <taxon>Ochrophyta</taxon>
        <taxon>Pelagophyceae</taxon>
        <taxon>Pelagomonadales</taxon>
        <taxon>Pelagomonadaceae</taxon>
        <taxon>Aureococcus</taxon>
    </lineage>
</organism>
<evidence type="ECO:0000256" key="3">
    <source>
        <dbReference type="ARBA" id="ARBA00022737"/>
    </source>
</evidence>
<dbReference type="PANTHER" id="PTHR45973">
    <property type="entry name" value="PROTEIN PHOSPHATASE 1 REGULATORY SUBUNIT SDS22-RELATED"/>
    <property type="match status" value="1"/>
</dbReference>
<evidence type="ECO:0000256" key="2">
    <source>
        <dbReference type="ARBA" id="ARBA00022614"/>
    </source>
</evidence>
<dbReference type="AlphaFoldDB" id="F0XXZ9"/>
<dbReference type="SUPFAM" id="SSF52075">
    <property type="entry name" value="Outer arm dynein light chain 1"/>
    <property type="match status" value="1"/>
</dbReference>
<dbReference type="OrthoDB" id="1904536at2759"/>
<evidence type="ECO:0000313" key="6">
    <source>
        <dbReference type="EMBL" id="EGB12258.1"/>
    </source>
</evidence>
<dbReference type="OMA" id="WSINTHE"/>
<accession>F0XXZ9</accession>
<feature type="non-terminal residue" evidence="6">
    <location>
        <position position="233"/>
    </location>
</feature>
<dbReference type="Proteomes" id="UP000002729">
    <property type="component" value="Unassembled WGS sequence"/>
</dbReference>
<gene>
    <name evidence="6" type="ORF">AURANDRAFT_20477</name>
</gene>
<proteinExistence type="predicted"/>
<sequence length="233" mass="25106">MASLAVSADASGGLPRMTKELLLASCLENDGYETPELNDNLYLHFKGFQRIENLEPYTGLKGLWLEANGLCRVEGLGHLGELRCLFLGRNLLRTVHGLDGLRNLVTLDLSENRIAVLSHLGAATPRLETLNVNKNELADAAAIGELARLGELKNLQIEQNALAGDDVIAALAAAPKLCGVNVSGNPCVSATPQFRKRCLLAMPLLAYLDRPVFEGEREAAAAWAEGGHEAEQR</sequence>
<dbReference type="Pfam" id="PF12799">
    <property type="entry name" value="LRR_4"/>
    <property type="match status" value="1"/>
</dbReference>
<dbReference type="EMBL" id="GL833121">
    <property type="protein sequence ID" value="EGB12258.1"/>
    <property type="molecule type" value="Genomic_DNA"/>
</dbReference>
<evidence type="ECO:0000256" key="4">
    <source>
        <dbReference type="ARBA" id="ARBA00023069"/>
    </source>
</evidence>
<keyword evidence="4" id="KW-0969">Cilium</keyword>
<evidence type="ECO:0000256" key="1">
    <source>
        <dbReference type="ARBA" id="ARBA00004138"/>
    </source>
</evidence>
<dbReference type="InParanoid" id="F0XXZ9"/>
<protein>
    <recommendedName>
        <fullName evidence="8">Dynein assembly factor 1, axonemal homolog</fullName>
    </recommendedName>
</protein>
<reference evidence="6 7" key="1">
    <citation type="journal article" date="2011" name="Proc. Natl. Acad. Sci. U.S.A.">
        <title>Niche of harmful alga Aureococcus anophagefferens revealed through ecogenomics.</title>
        <authorList>
            <person name="Gobler C.J."/>
            <person name="Berry D.L."/>
            <person name="Dyhrman S.T."/>
            <person name="Wilhelm S.W."/>
            <person name="Salamov A."/>
            <person name="Lobanov A.V."/>
            <person name="Zhang Y."/>
            <person name="Collier J.L."/>
            <person name="Wurch L.L."/>
            <person name="Kustka A.B."/>
            <person name="Dill B.D."/>
            <person name="Shah M."/>
            <person name="VerBerkmoes N.C."/>
            <person name="Kuo A."/>
            <person name="Terry A."/>
            <person name="Pangilinan J."/>
            <person name="Lindquist E.A."/>
            <person name="Lucas S."/>
            <person name="Paulsen I.T."/>
            <person name="Hattenrath-Lehmann T.K."/>
            <person name="Talmage S.C."/>
            <person name="Walker E.A."/>
            <person name="Koch F."/>
            <person name="Burson A.M."/>
            <person name="Marcoval M.A."/>
            <person name="Tang Y.Z."/>
            <person name="Lecleir G.R."/>
            <person name="Coyne K.J."/>
            <person name="Berg G.M."/>
            <person name="Bertrand E.M."/>
            <person name="Saito M.A."/>
            <person name="Gladyshev V.N."/>
            <person name="Grigoriev I.V."/>
        </authorList>
    </citation>
    <scope>NUCLEOTIDE SEQUENCE [LARGE SCALE GENOMIC DNA]</scope>
    <source>
        <strain evidence="7">CCMP 1984</strain>
    </source>
</reference>
<keyword evidence="7" id="KW-1185">Reference proteome</keyword>
<dbReference type="Gene3D" id="3.80.10.10">
    <property type="entry name" value="Ribonuclease Inhibitor"/>
    <property type="match status" value="2"/>
</dbReference>
<evidence type="ECO:0000313" key="7">
    <source>
        <dbReference type="Proteomes" id="UP000002729"/>
    </source>
</evidence>
<dbReference type="PANTHER" id="PTHR45973:SF9">
    <property type="entry name" value="LEUCINE-RICH REPEAT-CONTAINING PROTEIN 46"/>
    <property type="match status" value="1"/>
</dbReference>
<dbReference type="InterPro" id="IPR025875">
    <property type="entry name" value="Leu-rich_rpt_4"/>
</dbReference>
<keyword evidence="3" id="KW-0677">Repeat</keyword>
<keyword evidence="5" id="KW-0966">Cell projection</keyword>
<dbReference type="eggNOG" id="KOG0531">
    <property type="taxonomic scope" value="Eukaryota"/>
</dbReference>
<dbReference type="InterPro" id="IPR032675">
    <property type="entry name" value="LRR_dom_sf"/>
</dbReference>
<dbReference type="GeneID" id="20219294"/>